<evidence type="ECO:0000256" key="2">
    <source>
        <dbReference type="ARBA" id="ARBA00008053"/>
    </source>
</evidence>
<evidence type="ECO:0000256" key="5">
    <source>
        <dbReference type="ARBA" id="ARBA00023136"/>
    </source>
</evidence>
<keyword evidence="3 6" id="KW-0812">Transmembrane</keyword>
<sequence>MISPDLLYWSKFAGPPVVGAFIGYLTNRIAIKMLFRPLRPWRVAGIRVPMTPGVIPSKRLELARNMGEVVGDHLLTSEEVGRGLQQSAFQDHLYNLISNRVEQVLQKDFGPLSSIVSPKFQVYVNIGEKAVTYQAKSQLRAFFASREFTQIINSALEKKIESFLALDVTSVLSADKREVGYEFLHQSLVRMFDSVAMEQWVEDLVHQKVYNVLRQKKSLAEILPSSVQELLIDSLEKQIPGFLKKLATLVSEPAVRDKVVAGACAGVDSFIDSLGSMSDMVRNFLKMDTVEEKIREYLIEKNSDITAWLQSEEVQQKVVSILREKGVEYLNKPIVQWVKAENEEAVDDFCHQCVKQIVLLLKEKEVAELFSSMIRSTIENHLQSEGAVIGEMLSDLLGPEASVDSQKWLKNEIRELLQSQTTLKTVDAMVDSLSASLMNKKIGRLASIVPAGVKEGVAKSLQLMASAMLASEVPGLVQSLNIRQIVTEKINSLDLLRLERLLLSIMEEQFKYINLFGALLGFIIGCLNIAFIYGG</sequence>
<evidence type="ECO:0000313" key="7">
    <source>
        <dbReference type="EMBL" id="SDP17353.1"/>
    </source>
</evidence>
<evidence type="ECO:0000256" key="4">
    <source>
        <dbReference type="ARBA" id="ARBA00022989"/>
    </source>
</evidence>
<evidence type="ECO:0000256" key="1">
    <source>
        <dbReference type="ARBA" id="ARBA00004308"/>
    </source>
</evidence>
<protein>
    <submittedName>
        <fullName evidence="7">Uncharacterized membrane protein YheB, UPF0754 family</fullName>
    </submittedName>
</protein>
<feature type="transmembrane region" description="Helical" evidence="6">
    <location>
        <begin position="512"/>
        <end position="533"/>
    </location>
</feature>
<dbReference type="AlphaFoldDB" id="A0A1H0QIZ1"/>
<dbReference type="RefSeq" id="WP_092222347.1">
    <property type="nucleotide sequence ID" value="NZ_FNJI01000012.1"/>
</dbReference>
<evidence type="ECO:0000256" key="6">
    <source>
        <dbReference type="SAM" id="Phobius"/>
    </source>
</evidence>
<dbReference type="OrthoDB" id="3631561at2"/>
<dbReference type="Proteomes" id="UP000199073">
    <property type="component" value="Unassembled WGS sequence"/>
</dbReference>
<dbReference type="EMBL" id="FNJI01000012">
    <property type="protein sequence ID" value="SDP17353.1"/>
    <property type="molecule type" value="Genomic_DNA"/>
</dbReference>
<keyword evidence="8" id="KW-1185">Reference proteome</keyword>
<keyword evidence="4 6" id="KW-1133">Transmembrane helix</keyword>
<organism evidence="7 8">
    <name type="scientific">Desulforhopalus singaporensis</name>
    <dbReference type="NCBI Taxonomy" id="91360"/>
    <lineage>
        <taxon>Bacteria</taxon>
        <taxon>Pseudomonadati</taxon>
        <taxon>Thermodesulfobacteriota</taxon>
        <taxon>Desulfobulbia</taxon>
        <taxon>Desulfobulbales</taxon>
        <taxon>Desulfocapsaceae</taxon>
        <taxon>Desulforhopalus</taxon>
    </lineage>
</organism>
<dbReference type="STRING" id="91360.SAMN05660330_01989"/>
<dbReference type="InterPro" id="IPR007383">
    <property type="entry name" value="DUF445"/>
</dbReference>
<comment type="similarity">
    <text evidence="2">Belongs to the UPF0754 family.</text>
</comment>
<name>A0A1H0QIZ1_9BACT</name>
<gene>
    <name evidence="7" type="ORF">SAMN05660330_01989</name>
</gene>
<evidence type="ECO:0000313" key="8">
    <source>
        <dbReference type="Proteomes" id="UP000199073"/>
    </source>
</evidence>
<keyword evidence="5 6" id="KW-0472">Membrane</keyword>
<reference evidence="7 8" key="1">
    <citation type="submission" date="2016-10" db="EMBL/GenBank/DDBJ databases">
        <authorList>
            <person name="de Groot N.N."/>
        </authorList>
    </citation>
    <scope>NUCLEOTIDE SEQUENCE [LARGE SCALE GENOMIC DNA]</scope>
    <source>
        <strain evidence="7 8">DSM 12130</strain>
    </source>
</reference>
<dbReference type="PANTHER" id="PTHR35791:SF1">
    <property type="entry name" value="UPF0754 MEMBRANE PROTEIN YHEB"/>
    <property type="match status" value="1"/>
</dbReference>
<dbReference type="Pfam" id="PF04286">
    <property type="entry name" value="DUF445"/>
    <property type="match status" value="2"/>
</dbReference>
<dbReference type="GO" id="GO:0012505">
    <property type="term" value="C:endomembrane system"/>
    <property type="evidence" value="ECO:0007669"/>
    <property type="project" value="UniProtKB-SubCell"/>
</dbReference>
<proteinExistence type="inferred from homology"/>
<comment type="subcellular location">
    <subcellularLocation>
        <location evidence="1">Endomembrane system</location>
    </subcellularLocation>
</comment>
<dbReference type="PANTHER" id="PTHR35791">
    <property type="entry name" value="UPF0754 MEMBRANE PROTEIN YHEB"/>
    <property type="match status" value="1"/>
</dbReference>
<evidence type="ECO:0000256" key="3">
    <source>
        <dbReference type="ARBA" id="ARBA00022692"/>
    </source>
</evidence>
<accession>A0A1H0QIZ1</accession>